<sequence length="518" mass="60237">MSQLQKQNDTLSQDEDREQNKLIDQVRSIHSELINLKPIKPLNTINSLYTKISSPKSNKSCSKVTTVQNNDNNSFKQFLTPQKKNSIFFNFSKQNECNLSQNQTEQNDLNQQNKIKKSAVNQDQKIYIDENDQDQQRNQRLRKITQSKKLPTLRTLKNIIKTDKNEIDDTCKHANLSQDPHHKINTQNAINSPYTITVKNENDESLLNINTLQQDKNVYNKKNESFSSLYLYYCQNNTEPNDIQQHARKQKSFRIRNKSHVFEKVGDKKQVSQDLKNCREISQIRNSKLIQQEKSLGNNQSIQLINKLPLKSSQNKNLYPQINEIFEPSLDQNSNYNKIPSLSQIAQQPNQDISQNISSFGSFNNINIPSKSSRNISTDRVKSNHLFLQISNIKIHASSNKSPNLQPQQKSKSTMRSSITSLLNCSNENNNQIQSTDNLKNFEFNTQPDFSPIIMNKNNEQNQQQNNFSYFFNNYDQNQNQYFKGRMLKNKKDVLTSRKASFKPHKQIYNSSQNKTNK</sequence>
<feature type="region of interest" description="Disordered" evidence="1">
    <location>
        <begin position="398"/>
        <end position="418"/>
    </location>
</feature>
<accession>A0A0V0R9T4</accession>
<dbReference type="Proteomes" id="UP000054937">
    <property type="component" value="Unassembled WGS sequence"/>
</dbReference>
<protein>
    <submittedName>
        <fullName evidence="2">Uncharacterized protein</fullName>
    </submittedName>
</protein>
<dbReference type="EMBL" id="LDAU01000006">
    <property type="protein sequence ID" value="KRX11152.1"/>
    <property type="molecule type" value="Genomic_DNA"/>
</dbReference>
<proteinExistence type="predicted"/>
<evidence type="ECO:0000256" key="1">
    <source>
        <dbReference type="SAM" id="MobiDB-lite"/>
    </source>
</evidence>
<dbReference type="InParanoid" id="A0A0V0R9T4"/>
<evidence type="ECO:0000313" key="3">
    <source>
        <dbReference type="Proteomes" id="UP000054937"/>
    </source>
</evidence>
<keyword evidence="3" id="KW-1185">Reference proteome</keyword>
<gene>
    <name evidence="2" type="ORF">PPERSA_10919</name>
</gene>
<comment type="caution">
    <text evidence="2">The sequence shown here is derived from an EMBL/GenBank/DDBJ whole genome shotgun (WGS) entry which is preliminary data.</text>
</comment>
<evidence type="ECO:0000313" key="2">
    <source>
        <dbReference type="EMBL" id="KRX11152.1"/>
    </source>
</evidence>
<reference evidence="2 3" key="1">
    <citation type="journal article" date="2015" name="Sci. Rep.">
        <title>Genome of the facultative scuticociliatosis pathogen Pseudocohnilembus persalinus provides insight into its virulence through horizontal gene transfer.</title>
        <authorList>
            <person name="Xiong J."/>
            <person name="Wang G."/>
            <person name="Cheng J."/>
            <person name="Tian M."/>
            <person name="Pan X."/>
            <person name="Warren A."/>
            <person name="Jiang C."/>
            <person name="Yuan D."/>
            <person name="Miao W."/>
        </authorList>
    </citation>
    <scope>NUCLEOTIDE SEQUENCE [LARGE SCALE GENOMIC DNA]</scope>
    <source>
        <strain evidence="2">36N120E</strain>
    </source>
</reference>
<organism evidence="2 3">
    <name type="scientific">Pseudocohnilembus persalinus</name>
    <name type="common">Ciliate</name>
    <dbReference type="NCBI Taxonomy" id="266149"/>
    <lineage>
        <taxon>Eukaryota</taxon>
        <taxon>Sar</taxon>
        <taxon>Alveolata</taxon>
        <taxon>Ciliophora</taxon>
        <taxon>Intramacronucleata</taxon>
        <taxon>Oligohymenophorea</taxon>
        <taxon>Scuticociliatia</taxon>
        <taxon>Philasterida</taxon>
        <taxon>Pseudocohnilembidae</taxon>
        <taxon>Pseudocohnilembus</taxon>
    </lineage>
</organism>
<dbReference type="AlphaFoldDB" id="A0A0V0R9T4"/>
<name>A0A0V0R9T4_PSEPJ</name>